<evidence type="ECO:0000259" key="2">
    <source>
        <dbReference type="Pfam" id="PF01575"/>
    </source>
</evidence>
<dbReference type="InterPro" id="IPR052342">
    <property type="entry name" value="MCH/BMMD"/>
</dbReference>
<dbReference type="EMBL" id="SZPY01000001">
    <property type="protein sequence ID" value="TKI63680.1"/>
    <property type="molecule type" value="Genomic_DNA"/>
</dbReference>
<keyword evidence="4" id="KW-1185">Reference proteome</keyword>
<reference evidence="3 4" key="1">
    <citation type="submission" date="2019-04" db="EMBL/GenBank/DDBJ databases">
        <authorList>
            <person name="Dong K."/>
        </authorList>
    </citation>
    <scope>NUCLEOTIDE SEQUENCE [LARGE SCALE GENOMIC DNA]</scope>
    <source>
        <strain evidence="4">dk3543</strain>
    </source>
</reference>
<dbReference type="OrthoDB" id="9796589at2"/>
<sequence length="164" mass="18168">MPGLYYEELEPGLVIEHQTRRTVTEADNMTFCAMTLNLAPLHIDAEYAKDSIYGQQIVNSLYTLGLVTGISMQDTTQGTTMGNLGFSDVQFPKPLFHGDTVRVRTEIVDRRESKSRPNAGIVTFRHYGIKQNGDIVCDCTRAGFMFKKSSLEETAEPAAVPTNG</sequence>
<evidence type="ECO:0000313" key="4">
    <source>
        <dbReference type="Proteomes" id="UP000307808"/>
    </source>
</evidence>
<protein>
    <submittedName>
        <fullName evidence="3">MaoC family dehydratase</fullName>
    </submittedName>
</protein>
<dbReference type="PANTHER" id="PTHR43664:SF1">
    <property type="entry name" value="BETA-METHYLMALYL-COA DEHYDRATASE"/>
    <property type="match status" value="1"/>
</dbReference>
<name>A0A4U2YRD8_9ACTN</name>
<dbReference type="Pfam" id="PF01575">
    <property type="entry name" value="MaoC_dehydratas"/>
    <property type="match status" value="1"/>
</dbReference>
<dbReference type="Gene3D" id="3.10.129.10">
    <property type="entry name" value="Hotdog Thioesterase"/>
    <property type="match status" value="1"/>
</dbReference>
<gene>
    <name evidence="3" type="ORF">FC770_00360</name>
</gene>
<dbReference type="Proteomes" id="UP000307808">
    <property type="component" value="Unassembled WGS sequence"/>
</dbReference>
<accession>A0A4U2YRD8</accession>
<dbReference type="InterPro" id="IPR002539">
    <property type="entry name" value="MaoC-like_dom"/>
</dbReference>
<dbReference type="AlphaFoldDB" id="A0A4U2YRD8"/>
<dbReference type="PANTHER" id="PTHR43664">
    <property type="entry name" value="MONOAMINE OXIDASE-RELATED"/>
    <property type="match status" value="1"/>
</dbReference>
<dbReference type="CDD" id="cd03451">
    <property type="entry name" value="FkbR2"/>
    <property type="match status" value="1"/>
</dbReference>
<comment type="caution">
    <text evidence="3">The sequence shown here is derived from an EMBL/GenBank/DDBJ whole genome shotgun (WGS) entry which is preliminary data.</text>
</comment>
<organism evidence="3 4">
    <name type="scientific">Nocardioides jishulii</name>
    <dbReference type="NCBI Taxonomy" id="2575440"/>
    <lineage>
        <taxon>Bacteria</taxon>
        <taxon>Bacillati</taxon>
        <taxon>Actinomycetota</taxon>
        <taxon>Actinomycetes</taxon>
        <taxon>Propionibacteriales</taxon>
        <taxon>Nocardioidaceae</taxon>
        <taxon>Nocardioides</taxon>
    </lineage>
</organism>
<feature type="domain" description="MaoC-like" evidence="2">
    <location>
        <begin position="11"/>
        <end position="117"/>
    </location>
</feature>
<dbReference type="RefSeq" id="WP_137064145.1">
    <property type="nucleotide sequence ID" value="NZ_CP040748.1"/>
</dbReference>
<comment type="similarity">
    <text evidence="1">Belongs to the enoyl-CoA hydratase/isomerase family.</text>
</comment>
<evidence type="ECO:0000313" key="3">
    <source>
        <dbReference type="EMBL" id="TKI63680.1"/>
    </source>
</evidence>
<proteinExistence type="inferred from homology"/>
<evidence type="ECO:0000256" key="1">
    <source>
        <dbReference type="ARBA" id="ARBA00005254"/>
    </source>
</evidence>
<dbReference type="SUPFAM" id="SSF54637">
    <property type="entry name" value="Thioesterase/thiol ester dehydrase-isomerase"/>
    <property type="match status" value="1"/>
</dbReference>
<dbReference type="InterPro" id="IPR029069">
    <property type="entry name" value="HotDog_dom_sf"/>
</dbReference>